<dbReference type="EMBL" id="DSYZ01000071">
    <property type="protein sequence ID" value="HGT82716.1"/>
    <property type="molecule type" value="Genomic_DNA"/>
</dbReference>
<dbReference type="GO" id="GO:0004673">
    <property type="term" value="F:protein histidine kinase activity"/>
    <property type="evidence" value="ECO:0007669"/>
    <property type="project" value="UniProtKB-EC"/>
</dbReference>
<proteinExistence type="predicted"/>
<comment type="caution">
    <text evidence="8">The sequence shown here is derived from an EMBL/GenBank/DDBJ whole genome shotgun (WGS) entry which is preliminary data.</text>
</comment>
<keyword evidence="4" id="KW-0547">Nucleotide-binding</keyword>
<evidence type="ECO:0000256" key="1">
    <source>
        <dbReference type="ARBA" id="ARBA00000085"/>
    </source>
</evidence>
<evidence type="ECO:0000256" key="6">
    <source>
        <dbReference type="ARBA" id="ARBA00022840"/>
    </source>
</evidence>
<dbReference type="PANTHER" id="PTHR44936:SF10">
    <property type="entry name" value="SENSOR PROTEIN RSTB"/>
    <property type="match status" value="1"/>
</dbReference>
<dbReference type="PROSITE" id="PS50109">
    <property type="entry name" value="HIS_KIN"/>
    <property type="match status" value="1"/>
</dbReference>
<dbReference type="InterPro" id="IPR005467">
    <property type="entry name" value="His_kinase_dom"/>
</dbReference>
<keyword evidence="3" id="KW-0808">Transferase</keyword>
<feature type="domain" description="Histidine kinase" evidence="7">
    <location>
        <begin position="1"/>
        <end position="128"/>
    </location>
</feature>
<protein>
    <recommendedName>
        <fullName evidence="2">histidine kinase</fullName>
        <ecNumber evidence="2">2.7.13.3</ecNumber>
    </recommendedName>
</protein>
<dbReference type="AlphaFoldDB" id="A0A7J3M1B4"/>
<evidence type="ECO:0000259" key="7">
    <source>
        <dbReference type="PROSITE" id="PS50109"/>
    </source>
</evidence>
<name>A0A7J3M1B4_ARCFL</name>
<dbReference type="PRINTS" id="PR00344">
    <property type="entry name" value="BCTRLSENSOR"/>
</dbReference>
<dbReference type="Gene3D" id="3.30.565.10">
    <property type="entry name" value="Histidine kinase-like ATPase, C-terminal domain"/>
    <property type="match status" value="1"/>
</dbReference>
<dbReference type="InterPro" id="IPR036890">
    <property type="entry name" value="HATPase_C_sf"/>
</dbReference>
<organism evidence="8">
    <name type="scientific">Archaeoglobus fulgidus</name>
    <dbReference type="NCBI Taxonomy" id="2234"/>
    <lineage>
        <taxon>Archaea</taxon>
        <taxon>Methanobacteriati</taxon>
        <taxon>Methanobacteriota</taxon>
        <taxon>Archaeoglobi</taxon>
        <taxon>Archaeoglobales</taxon>
        <taxon>Archaeoglobaceae</taxon>
        <taxon>Archaeoglobus</taxon>
    </lineage>
</organism>
<dbReference type="PANTHER" id="PTHR44936">
    <property type="entry name" value="SENSOR PROTEIN CREC"/>
    <property type="match status" value="1"/>
</dbReference>
<dbReference type="SUPFAM" id="SSF55874">
    <property type="entry name" value="ATPase domain of HSP90 chaperone/DNA topoisomerase II/histidine kinase"/>
    <property type="match status" value="1"/>
</dbReference>
<accession>A0A7J3M1B4</accession>
<evidence type="ECO:0000256" key="3">
    <source>
        <dbReference type="ARBA" id="ARBA00022679"/>
    </source>
</evidence>
<dbReference type="InterPro" id="IPR003594">
    <property type="entry name" value="HATPase_dom"/>
</dbReference>
<gene>
    <name evidence="8" type="ORF">ENT52_03220</name>
</gene>
<comment type="catalytic activity">
    <reaction evidence="1">
        <text>ATP + protein L-histidine = ADP + protein N-phospho-L-histidine.</text>
        <dbReference type="EC" id="2.7.13.3"/>
    </reaction>
</comment>
<dbReference type="InterPro" id="IPR050980">
    <property type="entry name" value="2C_sensor_his_kinase"/>
</dbReference>
<keyword evidence="6 8" id="KW-0067">ATP-binding</keyword>
<dbReference type="GO" id="GO:0005524">
    <property type="term" value="F:ATP binding"/>
    <property type="evidence" value="ECO:0007669"/>
    <property type="project" value="UniProtKB-KW"/>
</dbReference>
<dbReference type="SMART" id="SM00387">
    <property type="entry name" value="HATPase_c"/>
    <property type="match status" value="1"/>
</dbReference>
<evidence type="ECO:0000256" key="4">
    <source>
        <dbReference type="ARBA" id="ARBA00022741"/>
    </source>
</evidence>
<evidence type="ECO:0000313" key="8">
    <source>
        <dbReference type="EMBL" id="HGT82716.1"/>
    </source>
</evidence>
<reference evidence="8" key="1">
    <citation type="journal article" date="2020" name="mSystems">
        <title>Genome- and Community-Level Interaction Insights into Carbon Utilization and Element Cycling Functions of Hydrothermarchaeota in Hydrothermal Sediment.</title>
        <authorList>
            <person name="Zhou Z."/>
            <person name="Liu Y."/>
            <person name="Xu W."/>
            <person name="Pan J."/>
            <person name="Luo Z.H."/>
            <person name="Li M."/>
        </authorList>
    </citation>
    <scope>NUCLEOTIDE SEQUENCE [LARGE SCALE GENOMIC DNA]</scope>
    <source>
        <strain evidence="8">SpSt-587</strain>
    </source>
</reference>
<evidence type="ECO:0000256" key="2">
    <source>
        <dbReference type="ARBA" id="ARBA00012438"/>
    </source>
</evidence>
<sequence length="133" mass="14812">MAKEVAKNYEIPVSIKGNAVAIADESLSFVLDVILDNAQRHSGTERVDVFLSEIEDECEIRVVDYGVGIPEEVKRVLFKERFRSGETAGLGLGLYIVKKLVDRYGGKVWVEDTKPRGATFVIRLKATQTLTPQ</sequence>
<evidence type="ECO:0000256" key="5">
    <source>
        <dbReference type="ARBA" id="ARBA00022777"/>
    </source>
</evidence>
<dbReference type="InterPro" id="IPR004358">
    <property type="entry name" value="Sig_transdc_His_kin-like_C"/>
</dbReference>
<dbReference type="Pfam" id="PF02518">
    <property type="entry name" value="HATPase_c"/>
    <property type="match status" value="1"/>
</dbReference>
<dbReference type="EC" id="2.7.13.3" evidence="2"/>
<keyword evidence="5" id="KW-0418">Kinase</keyword>